<name>A0A0C2M1H6_THEKT</name>
<keyword evidence="2" id="KW-1185">Reference proteome</keyword>
<organism evidence="1 2">
    <name type="scientific">Thelohanellus kitauei</name>
    <name type="common">Myxosporean</name>
    <dbReference type="NCBI Taxonomy" id="669202"/>
    <lineage>
        <taxon>Eukaryota</taxon>
        <taxon>Metazoa</taxon>
        <taxon>Cnidaria</taxon>
        <taxon>Myxozoa</taxon>
        <taxon>Myxosporea</taxon>
        <taxon>Bivalvulida</taxon>
        <taxon>Platysporina</taxon>
        <taxon>Myxobolidae</taxon>
        <taxon>Thelohanellus</taxon>
    </lineage>
</organism>
<sequence length="106" mass="11824">MAVPRHENASMRPRGPRELKMAVSQKSEVGGMVAKVRYASGVGLAASRQKDSLDILHLTRSFSKAVSYRRVSTFDRSLAIRIPWDEIGQHKFVIPISHMGNHLKVA</sequence>
<dbReference type="EMBL" id="JWZT01005390">
    <property type="protein sequence ID" value="KII60930.1"/>
    <property type="molecule type" value="Genomic_DNA"/>
</dbReference>
<dbReference type="Proteomes" id="UP000031668">
    <property type="component" value="Unassembled WGS sequence"/>
</dbReference>
<protein>
    <submittedName>
        <fullName evidence="1">Uncharacterized protein</fullName>
    </submittedName>
</protein>
<gene>
    <name evidence="1" type="ORF">RF11_13903</name>
</gene>
<dbReference type="AlphaFoldDB" id="A0A0C2M1H6"/>
<comment type="caution">
    <text evidence="1">The sequence shown here is derived from an EMBL/GenBank/DDBJ whole genome shotgun (WGS) entry which is preliminary data.</text>
</comment>
<accession>A0A0C2M1H6</accession>
<evidence type="ECO:0000313" key="1">
    <source>
        <dbReference type="EMBL" id="KII60930.1"/>
    </source>
</evidence>
<proteinExistence type="predicted"/>
<evidence type="ECO:0000313" key="2">
    <source>
        <dbReference type="Proteomes" id="UP000031668"/>
    </source>
</evidence>
<reference evidence="1 2" key="1">
    <citation type="journal article" date="2014" name="Genome Biol. Evol.">
        <title>The genome of the myxosporean Thelohanellus kitauei shows adaptations to nutrient acquisition within its fish host.</title>
        <authorList>
            <person name="Yang Y."/>
            <person name="Xiong J."/>
            <person name="Zhou Z."/>
            <person name="Huo F."/>
            <person name="Miao W."/>
            <person name="Ran C."/>
            <person name="Liu Y."/>
            <person name="Zhang J."/>
            <person name="Feng J."/>
            <person name="Wang M."/>
            <person name="Wang M."/>
            <person name="Wang L."/>
            <person name="Yao B."/>
        </authorList>
    </citation>
    <scope>NUCLEOTIDE SEQUENCE [LARGE SCALE GENOMIC DNA]</scope>
    <source>
        <strain evidence="1">Wuqing</strain>
    </source>
</reference>